<keyword evidence="6" id="KW-1185">Reference proteome</keyword>
<evidence type="ECO:0000313" key="5">
    <source>
        <dbReference type="EMBL" id="MXP76797.1"/>
    </source>
</evidence>
<accession>A0A7X3SJU2</accession>
<keyword evidence="2" id="KW-0548">Nucleotidyltransferase</keyword>
<dbReference type="InterPro" id="IPR029044">
    <property type="entry name" value="Nucleotide-diphossugar_trans"/>
</dbReference>
<evidence type="ECO:0000256" key="2">
    <source>
        <dbReference type="ARBA" id="ARBA00022695"/>
    </source>
</evidence>
<dbReference type="InterPro" id="IPR002575">
    <property type="entry name" value="Aminoglycoside_PTrfase"/>
</dbReference>
<name>A0A7X3SJU2_9FIRM</name>
<dbReference type="InterPro" id="IPR025877">
    <property type="entry name" value="MobA-like_NTP_Trfase"/>
</dbReference>
<dbReference type="PANTHER" id="PTHR43584:SF8">
    <property type="entry name" value="N-ACETYLMURAMATE ALPHA-1-PHOSPHATE URIDYLYLTRANSFERASE"/>
    <property type="match status" value="1"/>
</dbReference>
<evidence type="ECO:0000313" key="6">
    <source>
        <dbReference type="Proteomes" id="UP000460412"/>
    </source>
</evidence>
<dbReference type="SUPFAM" id="SSF53448">
    <property type="entry name" value="Nucleotide-diphospho-sugar transferases"/>
    <property type="match status" value="1"/>
</dbReference>
<dbReference type="Gene3D" id="3.90.550.10">
    <property type="entry name" value="Spore Coat Polysaccharide Biosynthesis Protein SpsA, Chain A"/>
    <property type="match status" value="1"/>
</dbReference>
<evidence type="ECO:0000259" key="4">
    <source>
        <dbReference type="Pfam" id="PF12804"/>
    </source>
</evidence>
<organism evidence="5 6">
    <name type="scientific">Sporofaciens musculi</name>
    <dbReference type="NCBI Taxonomy" id="2681861"/>
    <lineage>
        <taxon>Bacteria</taxon>
        <taxon>Bacillati</taxon>
        <taxon>Bacillota</taxon>
        <taxon>Clostridia</taxon>
        <taxon>Lachnospirales</taxon>
        <taxon>Lachnospiraceae</taxon>
        <taxon>Sporofaciens</taxon>
    </lineage>
</organism>
<keyword evidence="1 5" id="KW-0808">Transferase</keyword>
<dbReference type="InterPro" id="IPR011009">
    <property type="entry name" value="Kinase-like_dom_sf"/>
</dbReference>
<dbReference type="AlphaFoldDB" id="A0A7X3SJU2"/>
<gene>
    <name evidence="5" type="ORF">GN277_15810</name>
</gene>
<protein>
    <submittedName>
        <fullName evidence="5">NTP transferase domain-containing protein</fullName>
    </submittedName>
</protein>
<dbReference type="PANTHER" id="PTHR43584">
    <property type="entry name" value="NUCLEOTIDYL TRANSFERASE"/>
    <property type="match status" value="1"/>
</dbReference>
<evidence type="ECO:0000256" key="1">
    <source>
        <dbReference type="ARBA" id="ARBA00022679"/>
    </source>
</evidence>
<dbReference type="EMBL" id="WUQX01000001">
    <property type="protein sequence ID" value="MXP76797.1"/>
    <property type="molecule type" value="Genomic_DNA"/>
</dbReference>
<dbReference type="Pfam" id="PF12804">
    <property type="entry name" value="NTP_transf_3"/>
    <property type="match status" value="1"/>
</dbReference>
<dbReference type="Pfam" id="PF01636">
    <property type="entry name" value="APH"/>
    <property type="match status" value="1"/>
</dbReference>
<evidence type="ECO:0000259" key="3">
    <source>
        <dbReference type="Pfam" id="PF01636"/>
    </source>
</evidence>
<proteinExistence type="predicted"/>
<reference evidence="5 6" key="1">
    <citation type="submission" date="2019-12" db="EMBL/GenBank/DDBJ databases">
        <title>Sporaefaciens musculi gen. nov., sp. nov., a novel bacterium isolated from the caecum of an obese mouse.</title>
        <authorList>
            <person name="Rasmussen T.S."/>
            <person name="Streidl T."/>
            <person name="Hitch T.C.A."/>
            <person name="Wortmann E."/>
            <person name="Deptula P."/>
            <person name="Hansen M."/>
            <person name="Nielsen D.S."/>
            <person name="Clavel T."/>
            <person name="Vogensen F.K."/>
        </authorList>
    </citation>
    <scope>NUCLEOTIDE SEQUENCE [LARGE SCALE GENOMIC DNA]</scope>
    <source>
        <strain evidence="5 6">WCA-9-b2</strain>
    </source>
</reference>
<dbReference type="RefSeq" id="WP_159751850.1">
    <property type="nucleotide sequence ID" value="NZ_WUQX01000001.1"/>
</dbReference>
<comment type="caution">
    <text evidence="5">The sequence shown here is derived from an EMBL/GenBank/DDBJ whole genome shotgun (WGS) entry which is preliminary data.</text>
</comment>
<dbReference type="Proteomes" id="UP000460412">
    <property type="component" value="Unassembled WGS sequence"/>
</dbReference>
<dbReference type="GO" id="GO:0016779">
    <property type="term" value="F:nucleotidyltransferase activity"/>
    <property type="evidence" value="ECO:0007669"/>
    <property type="project" value="UniProtKB-KW"/>
</dbReference>
<dbReference type="SUPFAM" id="SSF56112">
    <property type="entry name" value="Protein kinase-like (PK-like)"/>
    <property type="match status" value="1"/>
</dbReference>
<feature type="domain" description="Aminoglycoside phosphotransferase" evidence="3">
    <location>
        <begin position="232"/>
        <end position="417"/>
    </location>
</feature>
<feature type="domain" description="MobA-like NTP transferase" evidence="4">
    <location>
        <begin position="8"/>
        <end position="110"/>
    </location>
</feature>
<dbReference type="InterPro" id="IPR050065">
    <property type="entry name" value="GlmU-like"/>
</dbReference>
<sequence>MGELEYIIVQAGGKGTRMKELTKNKPKALVPVNNLPMLFHLFRKFPDKKYVIIGDYKYDVLKRYLREFAEVEYCLVCGTGHVGTCGGLKEALSHIPGQKRFMLIWCDLILPDVYEIPNSKGDIIGLSKDFPCRWKYENGVFSEEKSSEFGVAGFFIFHDKQRLEDVPDEGEFVRWLQSKGFHFEEQGLYHTHEYGLYSEWEKLSKARCRPFNSMRVEGDRIYKLPVDKQGRELAVREAAWYQKIKEEKFENIPVIYEYEPLCMEYIDGRNIYEYDSISYEEKKGILEQVIGCLRQVHGLESVPSDQESYRIAYLDKTYERLKKVRRLVPFGDDEAVVVNGRRCRNIFCCQDIVERLVMEYCPDSFRLIHGDCTFSNMMLKQEKTPVLLDPRGYFGRTKLYGDAAYDWVKLYYSLVSNYDQFNLKRFTLDIDEKGVRLVIASNHWEDMEDCFFELLEGEVTRRQMKLFLAITWLSLTTYAWEDYDSICGAFYNGLYYLEEALDEYNE</sequence>